<reference evidence="2" key="1">
    <citation type="journal article" date="2019" name="Int. J. Syst. Evol. Microbiol.">
        <title>The Global Catalogue of Microorganisms (GCM) 10K type strain sequencing project: providing services to taxonomists for standard genome sequencing and annotation.</title>
        <authorList>
            <consortium name="The Broad Institute Genomics Platform"/>
            <consortium name="The Broad Institute Genome Sequencing Center for Infectious Disease"/>
            <person name="Wu L."/>
            <person name="Ma J."/>
        </authorList>
    </citation>
    <scope>NUCLEOTIDE SEQUENCE [LARGE SCALE GENOMIC DNA]</scope>
    <source>
        <strain evidence="2">CECT 8482</strain>
    </source>
</reference>
<dbReference type="Proteomes" id="UP001243846">
    <property type="component" value="Unassembled WGS sequence"/>
</dbReference>
<evidence type="ECO:0008006" key="3">
    <source>
        <dbReference type="Google" id="ProtNLM"/>
    </source>
</evidence>
<keyword evidence="2" id="KW-1185">Reference proteome</keyword>
<gene>
    <name evidence="1" type="ORF">QWZ10_24055</name>
</gene>
<sequence length="121" mass="13016">MKFAMPISGLFELAPIARSFAQAWLSLDAEGVAALSPMRHIPAKGCPMAVVWAEGEPAGFRRQSGAYAALWRETGAEVAVMEVPARNHFSILMDLADPDRPISRLLLAGIEGRDLAQAVTL</sequence>
<comment type="caution">
    <text evidence="1">The sequence shown here is derived from an EMBL/GenBank/DDBJ whole genome shotgun (WGS) entry which is preliminary data.</text>
</comment>
<name>A0ABT8DBA7_9RHOB</name>
<protein>
    <recommendedName>
        <fullName evidence="3">Alpha/beta hydrolase fold-3 domain-containing protein</fullName>
    </recommendedName>
</protein>
<dbReference type="Gene3D" id="3.40.50.1820">
    <property type="entry name" value="alpha/beta hydrolase"/>
    <property type="match status" value="1"/>
</dbReference>
<evidence type="ECO:0000313" key="1">
    <source>
        <dbReference type="EMBL" id="MDN3714088.1"/>
    </source>
</evidence>
<proteinExistence type="predicted"/>
<evidence type="ECO:0000313" key="2">
    <source>
        <dbReference type="Proteomes" id="UP001243846"/>
    </source>
</evidence>
<accession>A0ABT8DBA7</accession>
<dbReference type="EMBL" id="JAUFRC010000003">
    <property type="protein sequence ID" value="MDN3714088.1"/>
    <property type="molecule type" value="Genomic_DNA"/>
</dbReference>
<dbReference type="InterPro" id="IPR029058">
    <property type="entry name" value="AB_hydrolase_fold"/>
</dbReference>
<dbReference type="SUPFAM" id="SSF53474">
    <property type="entry name" value="alpha/beta-Hydrolases"/>
    <property type="match status" value="1"/>
</dbReference>
<organism evidence="1 2">
    <name type="scientific">Paracoccus cavernae</name>
    <dbReference type="NCBI Taxonomy" id="1571207"/>
    <lineage>
        <taxon>Bacteria</taxon>
        <taxon>Pseudomonadati</taxon>
        <taxon>Pseudomonadota</taxon>
        <taxon>Alphaproteobacteria</taxon>
        <taxon>Rhodobacterales</taxon>
        <taxon>Paracoccaceae</taxon>
        <taxon>Paracoccus</taxon>
    </lineage>
</organism>